<accession>A0ABP9TD21</accession>
<evidence type="ECO:0000256" key="1">
    <source>
        <dbReference type="SAM" id="MobiDB-lite"/>
    </source>
</evidence>
<feature type="region of interest" description="Disordered" evidence="1">
    <location>
        <begin position="74"/>
        <end position="94"/>
    </location>
</feature>
<name>A0ABP9TD21_9ACTN</name>
<evidence type="ECO:0000313" key="3">
    <source>
        <dbReference type="Proteomes" id="UP001499878"/>
    </source>
</evidence>
<reference evidence="3" key="1">
    <citation type="journal article" date="2019" name="Int. J. Syst. Evol. Microbiol.">
        <title>The Global Catalogue of Microorganisms (GCM) 10K type strain sequencing project: providing services to taxonomists for standard genome sequencing and annotation.</title>
        <authorList>
            <consortium name="The Broad Institute Genomics Platform"/>
            <consortium name="The Broad Institute Genome Sequencing Center for Infectious Disease"/>
            <person name="Wu L."/>
            <person name="Ma J."/>
        </authorList>
    </citation>
    <scope>NUCLEOTIDE SEQUENCE [LARGE SCALE GENOMIC DNA]</scope>
    <source>
        <strain evidence="3">JCM 18306</strain>
    </source>
</reference>
<proteinExistence type="predicted"/>
<protein>
    <submittedName>
        <fullName evidence="2">Uncharacterized protein</fullName>
    </submittedName>
</protein>
<dbReference type="EMBL" id="BAABJR010000026">
    <property type="protein sequence ID" value="GAA5216597.1"/>
    <property type="molecule type" value="Genomic_DNA"/>
</dbReference>
<organism evidence="2 3">
    <name type="scientific">Streptomyces thinghirensis</name>
    <dbReference type="NCBI Taxonomy" id="551547"/>
    <lineage>
        <taxon>Bacteria</taxon>
        <taxon>Bacillati</taxon>
        <taxon>Actinomycetota</taxon>
        <taxon>Actinomycetes</taxon>
        <taxon>Kitasatosporales</taxon>
        <taxon>Streptomycetaceae</taxon>
        <taxon>Streptomyces</taxon>
    </lineage>
</organism>
<dbReference type="Proteomes" id="UP001499878">
    <property type="component" value="Unassembled WGS sequence"/>
</dbReference>
<evidence type="ECO:0000313" key="2">
    <source>
        <dbReference type="EMBL" id="GAA5216597.1"/>
    </source>
</evidence>
<gene>
    <name evidence="2" type="ORF">GCM10023323_70280</name>
</gene>
<comment type="caution">
    <text evidence="2">The sequence shown here is derived from an EMBL/GenBank/DDBJ whole genome shotgun (WGS) entry which is preliminary data.</text>
</comment>
<keyword evidence="3" id="KW-1185">Reference proteome</keyword>
<sequence>MRSGQQLFLAGQIIGRLGISGPMPHRGTPLTESLLNALRDPETGHPRLGHDKFELATFEGAASFESAIFCRRASRSSRKHPASCPSSGRAVKVP</sequence>